<accession>A0A8J3JS75</accession>
<dbReference type="Proteomes" id="UP000619293">
    <property type="component" value="Unassembled WGS sequence"/>
</dbReference>
<evidence type="ECO:0000313" key="1">
    <source>
        <dbReference type="EMBL" id="GIF90107.1"/>
    </source>
</evidence>
<gene>
    <name evidence="1" type="ORF">Cch02nite_35510</name>
</gene>
<keyword evidence="2" id="KW-1185">Reference proteome</keyword>
<sequence>MPTHDQLDSFFHDYKRLTEAEKALFRQAVGHFVHDLRTGEFRKGLRVKKMVGHDDIWELTWAPDGRATFQYGAELPDRPGPHIIWRRIGSHDIFGRP</sequence>
<protein>
    <submittedName>
        <fullName evidence="1">Uncharacterized protein</fullName>
    </submittedName>
</protein>
<comment type="caution">
    <text evidence="1">The sequence shown here is derived from an EMBL/GenBank/DDBJ whole genome shotgun (WGS) entry which is preliminary data.</text>
</comment>
<name>A0A8J3JS75_9ACTN</name>
<evidence type="ECO:0000313" key="2">
    <source>
        <dbReference type="Proteomes" id="UP000619293"/>
    </source>
</evidence>
<reference evidence="1 2" key="1">
    <citation type="submission" date="2021-01" db="EMBL/GenBank/DDBJ databases">
        <title>Whole genome shotgun sequence of Catellatospora chokoriensis NBRC 107358.</title>
        <authorList>
            <person name="Komaki H."/>
            <person name="Tamura T."/>
        </authorList>
    </citation>
    <scope>NUCLEOTIDE SEQUENCE [LARGE SCALE GENOMIC DNA]</scope>
    <source>
        <strain evidence="1 2">NBRC 107358</strain>
    </source>
</reference>
<dbReference type="RefSeq" id="WP_191840900.1">
    <property type="nucleotide sequence ID" value="NZ_BAAALB010000013.1"/>
</dbReference>
<dbReference type="EMBL" id="BONG01000020">
    <property type="protein sequence ID" value="GIF90107.1"/>
    <property type="molecule type" value="Genomic_DNA"/>
</dbReference>
<dbReference type="AlphaFoldDB" id="A0A8J3JS75"/>
<organism evidence="1 2">
    <name type="scientific">Catellatospora chokoriensis</name>
    <dbReference type="NCBI Taxonomy" id="310353"/>
    <lineage>
        <taxon>Bacteria</taxon>
        <taxon>Bacillati</taxon>
        <taxon>Actinomycetota</taxon>
        <taxon>Actinomycetes</taxon>
        <taxon>Micromonosporales</taxon>
        <taxon>Micromonosporaceae</taxon>
        <taxon>Catellatospora</taxon>
    </lineage>
</organism>
<proteinExistence type="predicted"/>